<feature type="compositionally biased region" description="Polar residues" evidence="1">
    <location>
        <begin position="187"/>
        <end position="205"/>
    </location>
</feature>
<feature type="region of interest" description="Disordered" evidence="1">
    <location>
        <begin position="183"/>
        <end position="242"/>
    </location>
</feature>
<comment type="caution">
    <text evidence="2">The sequence shown here is derived from an EMBL/GenBank/DDBJ whole genome shotgun (WGS) entry which is preliminary data.</text>
</comment>
<evidence type="ECO:0000313" key="3">
    <source>
        <dbReference type="Proteomes" id="UP000253941"/>
    </source>
</evidence>
<dbReference type="Proteomes" id="UP000253941">
    <property type="component" value="Unassembled WGS sequence"/>
</dbReference>
<accession>A0A369T5F9</accession>
<feature type="region of interest" description="Disordered" evidence="1">
    <location>
        <begin position="1"/>
        <end position="22"/>
    </location>
</feature>
<feature type="compositionally biased region" description="Basic and acidic residues" evidence="1">
    <location>
        <begin position="10"/>
        <end position="19"/>
    </location>
</feature>
<sequence length="242" mass="26248">MAKLTGTEPVRWDPEDDSGKAYLIQPPTVQSWPRYKRAIKAEGARYYSDRDLLEVLARGVAAILPDEADADRVYAETLLDKRRQEIAGEGELSEAERAKLAELDSIVRRHIPAYAEAEADTEFAMDVMQIEAVRHFVVGWEGYGEDLARGPMGVGDRDIARIPEAHRLGIMAKAHELSHLNGAEAKNSASPSSGRCAPTTSTAAKTRTKPGHSAPLADASPGRRSSSTKARGKSSRKPSTAS</sequence>
<organism evidence="2 3">
    <name type="scientific">Ferruginivarius sediminum</name>
    <dbReference type="NCBI Taxonomy" id="2661937"/>
    <lineage>
        <taxon>Bacteria</taxon>
        <taxon>Pseudomonadati</taxon>
        <taxon>Pseudomonadota</taxon>
        <taxon>Alphaproteobacteria</taxon>
        <taxon>Rhodospirillales</taxon>
        <taxon>Rhodospirillaceae</taxon>
        <taxon>Ferruginivarius</taxon>
    </lineage>
</organism>
<keyword evidence="3" id="KW-1185">Reference proteome</keyword>
<proteinExistence type="predicted"/>
<evidence type="ECO:0000313" key="2">
    <source>
        <dbReference type="EMBL" id="RDD60488.1"/>
    </source>
</evidence>
<dbReference type="RefSeq" id="WP_114583613.1">
    <property type="nucleotide sequence ID" value="NZ_QPMH01000026.1"/>
</dbReference>
<dbReference type="AlphaFoldDB" id="A0A369T5F9"/>
<reference evidence="2 3" key="1">
    <citation type="submission" date="2018-07" db="EMBL/GenBank/DDBJ databases">
        <title>Venubactetium sediminum gen. nov., sp. nov., isolated from a marine solar saltern.</title>
        <authorList>
            <person name="Wang S."/>
        </authorList>
    </citation>
    <scope>NUCLEOTIDE SEQUENCE [LARGE SCALE GENOMIC DNA]</scope>
    <source>
        <strain evidence="2 3">WD2A32</strain>
    </source>
</reference>
<name>A0A369T5F9_9PROT</name>
<dbReference type="EMBL" id="QPMH01000026">
    <property type="protein sequence ID" value="RDD60488.1"/>
    <property type="molecule type" value="Genomic_DNA"/>
</dbReference>
<gene>
    <name evidence="2" type="ORF">DRB17_17980</name>
</gene>
<evidence type="ECO:0000256" key="1">
    <source>
        <dbReference type="SAM" id="MobiDB-lite"/>
    </source>
</evidence>
<protein>
    <submittedName>
        <fullName evidence="2">Uncharacterized protein</fullName>
    </submittedName>
</protein>